<dbReference type="InterPro" id="IPR036388">
    <property type="entry name" value="WH-like_DNA-bd_sf"/>
</dbReference>
<evidence type="ECO:0000256" key="4">
    <source>
        <dbReference type="ARBA" id="ARBA00022490"/>
    </source>
</evidence>
<dbReference type="GO" id="GO:0005737">
    <property type="term" value="C:cytoplasm"/>
    <property type="evidence" value="ECO:0007669"/>
    <property type="project" value="UniProtKB-SubCell"/>
</dbReference>
<keyword evidence="4" id="KW-0963">Cytoplasm</keyword>
<dbReference type="InterPro" id="IPR044974">
    <property type="entry name" value="Disease_R_plants"/>
</dbReference>
<proteinExistence type="inferred from homology"/>
<evidence type="ECO:0000313" key="14">
    <source>
        <dbReference type="EMBL" id="KZV27019.1"/>
    </source>
</evidence>
<evidence type="ECO:0000259" key="12">
    <source>
        <dbReference type="Pfam" id="PF23559"/>
    </source>
</evidence>
<keyword evidence="8" id="KW-0547">Nucleotide-binding</keyword>
<evidence type="ECO:0000259" key="11">
    <source>
        <dbReference type="Pfam" id="PF00931"/>
    </source>
</evidence>
<comment type="subcellular location">
    <subcellularLocation>
        <location evidence="2">Cytoplasm</location>
    </subcellularLocation>
</comment>
<feature type="domain" description="Disease resistance R13L4/SHOC-2-like LRR" evidence="13">
    <location>
        <begin position="688"/>
        <end position="946"/>
    </location>
</feature>
<evidence type="ECO:0000256" key="10">
    <source>
        <dbReference type="ARBA" id="ARBA00022840"/>
    </source>
</evidence>
<dbReference type="Gene3D" id="1.20.5.4130">
    <property type="match status" value="2"/>
</dbReference>
<evidence type="ECO:0000256" key="9">
    <source>
        <dbReference type="ARBA" id="ARBA00022821"/>
    </source>
</evidence>
<dbReference type="InterPro" id="IPR027417">
    <property type="entry name" value="P-loop_NTPase"/>
</dbReference>
<dbReference type="Proteomes" id="UP000250235">
    <property type="component" value="Unassembled WGS sequence"/>
</dbReference>
<dbReference type="GO" id="GO:0043531">
    <property type="term" value="F:ADP binding"/>
    <property type="evidence" value="ECO:0007669"/>
    <property type="project" value="InterPro"/>
</dbReference>
<evidence type="ECO:0000256" key="5">
    <source>
        <dbReference type="ARBA" id="ARBA00022614"/>
    </source>
</evidence>
<evidence type="ECO:0000256" key="3">
    <source>
        <dbReference type="ARBA" id="ARBA00008894"/>
    </source>
</evidence>
<evidence type="ECO:0000256" key="8">
    <source>
        <dbReference type="ARBA" id="ARBA00022741"/>
    </source>
</evidence>
<dbReference type="AlphaFoldDB" id="A0A2Z7B5M7"/>
<keyword evidence="6" id="KW-0381">Hypersensitive response</keyword>
<dbReference type="EMBL" id="KV010706">
    <property type="protein sequence ID" value="KZV27019.1"/>
    <property type="molecule type" value="Genomic_DNA"/>
</dbReference>
<evidence type="ECO:0000256" key="6">
    <source>
        <dbReference type="ARBA" id="ARBA00022667"/>
    </source>
</evidence>
<dbReference type="Pfam" id="PF23598">
    <property type="entry name" value="LRR_14"/>
    <property type="match status" value="1"/>
</dbReference>
<feature type="domain" description="Disease resistance protein winged helix" evidence="12">
    <location>
        <begin position="522"/>
        <end position="589"/>
    </location>
</feature>
<name>A0A2Z7B5M7_9LAMI</name>
<evidence type="ECO:0000313" key="15">
    <source>
        <dbReference type="Proteomes" id="UP000250235"/>
    </source>
</evidence>
<dbReference type="FunFam" id="1.10.10.10:FF:000322">
    <property type="entry name" value="Probable disease resistance protein At1g63360"/>
    <property type="match status" value="1"/>
</dbReference>
<dbReference type="GO" id="GO:0009626">
    <property type="term" value="P:plant-type hypersensitive response"/>
    <property type="evidence" value="ECO:0007669"/>
    <property type="project" value="UniProtKB-KW"/>
</dbReference>
<keyword evidence="15" id="KW-1185">Reference proteome</keyword>
<gene>
    <name evidence="14" type="ORF">F511_07840</name>
</gene>
<dbReference type="Pfam" id="PF00931">
    <property type="entry name" value="NB-ARC"/>
    <property type="match status" value="1"/>
</dbReference>
<comment type="function">
    <text evidence="1">Confers resistance to late blight (Phytophthora infestans) races carrying the avirulence gene Avr1. Resistance proteins guard the plant against pathogens that contain an appropriate avirulence protein via an indirect interaction with this avirulence protein. That triggers a defense system including the hypersensitive response, which restricts the pathogen growth.</text>
</comment>
<dbReference type="InterPro" id="IPR055414">
    <property type="entry name" value="LRR_R13L4/SHOC2-like"/>
</dbReference>
<dbReference type="FunFam" id="3.40.50.300:FF:001091">
    <property type="entry name" value="Probable disease resistance protein At1g61300"/>
    <property type="match status" value="1"/>
</dbReference>
<dbReference type="Gene3D" id="3.80.10.10">
    <property type="entry name" value="Ribonuclease Inhibitor"/>
    <property type="match status" value="1"/>
</dbReference>
<dbReference type="Gene3D" id="3.40.50.300">
    <property type="entry name" value="P-loop containing nucleotide triphosphate hydrolases"/>
    <property type="match status" value="1"/>
</dbReference>
<accession>A0A2Z7B5M7</accession>
<dbReference type="Gene3D" id="1.10.10.10">
    <property type="entry name" value="Winged helix-like DNA-binding domain superfamily/Winged helix DNA-binding domain"/>
    <property type="match status" value="1"/>
</dbReference>
<dbReference type="PRINTS" id="PR00364">
    <property type="entry name" value="DISEASERSIST"/>
</dbReference>
<dbReference type="Pfam" id="PF23559">
    <property type="entry name" value="WHD_DRP"/>
    <property type="match status" value="1"/>
</dbReference>
<comment type="similarity">
    <text evidence="3">Belongs to the disease resistance NB-LRR family.</text>
</comment>
<evidence type="ECO:0000256" key="7">
    <source>
        <dbReference type="ARBA" id="ARBA00022737"/>
    </source>
</evidence>
<dbReference type="InterPro" id="IPR058922">
    <property type="entry name" value="WHD_DRP"/>
</dbReference>
<keyword evidence="5" id="KW-0433">Leucine-rich repeat</keyword>
<dbReference type="SUPFAM" id="SSF52058">
    <property type="entry name" value="L domain-like"/>
    <property type="match status" value="1"/>
</dbReference>
<dbReference type="SUPFAM" id="SSF52540">
    <property type="entry name" value="P-loop containing nucleoside triphosphate hydrolases"/>
    <property type="match status" value="1"/>
</dbReference>
<dbReference type="GO" id="GO:0051607">
    <property type="term" value="P:defense response to virus"/>
    <property type="evidence" value="ECO:0007669"/>
    <property type="project" value="UniProtKB-ARBA"/>
</dbReference>
<organism evidence="14 15">
    <name type="scientific">Dorcoceras hygrometricum</name>
    <dbReference type="NCBI Taxonomy" id="472368"/>
    <lineage>
        <taxon>Eukaryota</taxon>
        <taxon>Viridiplantae</taxon>
        <taxon>Streptophyta</taxon>
        <taxon>Embryophyta</taxon>
        <taxon>Tracheophyta</taxon>
        <taxon>Spermatophyta</taxon>
        <taxon>Magnoliopsida</taxon>
        <taxon>eudicotyledons</taxon>
        <taxon>Gunneridae</taxon>
        <taxon>Pentapetalae</taxon>
        <taxon>asterids</taxon>
        <taxon>lamiids</taxon>
        <taxon>Lamiales</taxon>
        <taxon>Gesneriaceae</taxon>
        <taxon>Didymocarpoideae</taxon>
        <taxon>Trichosporeae</taxon>
        <taxon>Loxocarpinae</taxon>
        <taxon>Dorcoceras</taxon>
    </lineage>
</organism>
<dbReference type="InterPro" id="IPR032675">
    <property type="entry name" value="LRR_dom_sf"/>
</dbReference>
<evidence type="ECO:0000259" key="13">
    <source>
        <dbReference type="Pfam" id="PF23598"/>
    </source>
</evidence>
<keyword evidence="7" id="KW-0677">Repeat</keyword>
<feature type="domain" description="NB-ARC" evidence="11">
    <location>
        <begin position="277"/>
        <end position="439"/>
    </location>
</feature>
<dbReference type="InterPro" id="IPR002182">
    <property type="entry name" value="NB-ARC"/>
</dbReference>
<dbReference type="PANTHER" id="PTHR23155">
    <property type="entry name" value="DISEASE RESISTANCE PROTEIN RP"/>
    <property type="match status" value="1"/>
</dbReference>
<sequence length="966" mass="111277">MAYVALVSVSQILDSDAYLFLPCSKEELESFRETIASLLAFLDDSPPICTQTIDDLVTRIRDSAYEAEDVVESLVATHFLQKYEDDVYEKGERLHQAMEKVMEDIESAMKVLHHGNEDHVRSHDSKHDMFVMAYTAIDPVSQILGQILDSDQCHFPCTKEKVMYFRETVASFVNFLFSSPPTSQDNIMDSFYQAKDILDSLVETHLLRNYGTNRYERFKVFSGGLQKVMKDIRSIEKEVRKIQVHGQRIQTPAGPASPTFRGYHDKMVVLDKELEMRLLEQLVGERSEIEVVPIVGMGGIGKTTLARILCDCKLVRETFEVRGWATISETYSVHATVVRILKDIGVSWDGKKDPIQVLYQRLYNRKFLIVLDDVWSSQAWDDLRRLFPDNSNCSRIILTTRHSSVAEYANTFTTYHTMQPLNEDSSWSLLCKEIFRQNNCPPELVEIGKTIARQCQGLPLAISAIGGHLKKEKLSEEYWKYISKNLKSVLEASNDGSLEILTKSYNYLPHRLKACFLYFGSFPENRPIDVSRLVRYWVAEGFIKPSTSKRMEEVAEEYLRDVIERNLVSVHEYDAFGKPKTCGIHDLFRYICVREARKEKFLCILDREDSFHRREIKSQRRLILSTKNVSYKDESPFSSLASRDGSCPATRSLICHGTHTTSSIIKLAPGLLKVFNLSALSIGFQVAIFELVNLKYLELSDIYIFPPSISRLWNLQTLISYSSCIKYIPSEIWKMPQLRHLLMFGFHLPDVQEKGTNTCILKSLQTLSSVIDFRCTNEVLDRIPNLRKLKIEYQEDERLFFHTLNNLVDLRELESLRCYFHFGLSGDILQSLSFPLSLKKLVLKGCQIPWNQMSIIGVLPNLEVLKLKSRAVVGNLWETNDEEFKQLRFLSIHDSDIVDWRTEIDHFPRLRRLILKDCEHLVEIPSEIGEIPTLEIIELHRCSRAAESSAEEILGEDSEIELKIVK</sequence>
<keyword evidence="10" id="KW-0067">ATP-binding</keyword>
<evidence type="ECO:0000256" key="1">
    <source>
        <dbReference type="ARBA" id="ARBA00002074"/>
    </source>
</evidence>
<dbReference type="PANTHER" id="PTHR23155:SF1152">
    <property type="entry name" value="AAA+ ATPASE DOMAIN-CONTAINING PROTEIN"/>
    <property type="match status" value="1"/>
</dbReference>
<reference evidence="14 15" key="1">
    <citation type="journal article" date="2015" name="Proc. Natl. Acad. Sci. U.S.A.">
        <title>The resurrection genome of Boea hygrometrica: A blueprint for survival of dehydration.</title>
        <authorList>
            <person name="Xiao L."/>
            <person name="Yang G."/>
            <person name="Zhang L."/>
            <person name="Yang X."/>
            <person name="Zhao S."/>
            <person name="Ji Z."/>
            <person name="Zhou Q."/>
            <person name="Hu M."/>
            <person name="Wang Y."/>
            <person name="Chen M."/>
            <person name="Xu Y."/>
            <person name="Jin H."/>
            <person name="Xiao X."/>
            <person name="Hu G."/>
            <person name="Bao F."/>
            <person name="Hu Y."/>
            <person name="Wan P."/>
            <person name="Li L."/>
            <person name="Deng X."/>
            <person name="Kuang T."/>
            <person name="Xiang C."/>
            <person name="Zhu J.K."/>
            <person name="Oliver M.J."/>
            <person name="He Y."/>
        </authorList>
    </citation>
    <scope>NUCLEOTIDE SEQUENCE [LARGE SCALE GENOMIC DNA]</scope>
    <source>
        <strain evidence="15">cv. XS01</strain>
    </source>
</reference>
<dbReference type="Gene3D" id="1.10.8.430">
    <property type="entry name" value="Helical domain of apoptotic protease-activating factors"/>
    <property type="match status" value="1"/>
</dbReference>
<evidence type="ECO:0000256" key="2">
    <source>
        <dbReference type="ARBA" id="ARBA00004496"/>
    </source>
</evidence>
<dbReference type="GO" id="GO:0005524">
    <property type="term" value="F:ATP binding"/>
    <property type="evidence" value="ECO:0007669"/>
    <property type="project" value="UniProtKB-KW"/>
</dbReference>
<dbReference type="InterPro" id="IPR042197">
    <property type="entry name" value="Apaf_helical"/>
</dbReference>
<keyword evidence="9" id="KW-0611">Plant defense</keyword>
<dbReference type="OrthoDB" id="611536at2759"/>
<protein>
    <submittedName>
        <fullName evidence="14">Uncharacterized protein</fullName>
    </submittedName>
</protein>